<dbReference type="InterPro" id="IPR004013">
    <property type="entry name" value="PHP_dom"/>
</dbReference>
<dbReference type="Proteomes" id="UP000273083">
    <property type="component" value="Unassembled WGS sequence"/>
</dbReference>
<dbReference type="RefSeq" id="WP_123608009.1">
    <property type="nucleotide sequence ID" value="NZ_RJVG01000001.1"/>
</dbReference>
<dbReference type="PANTHER" id="PTHR42924:SF3">
    <property type="entry name" value="POLYMERASE_HISTIDINOL PHOSPHATASE N-TERMINAL DOMAIN-CONTAINING PROTEIN"/>
    <property type="match status" value="1"/>
</dbReference>
<dbReference type="SMART" id="SM00481">
    <property type="entry name" value="POLIIIAc"/>
    <property type="match status" value="1"/>
</dbReference>
<reference evidence="2 3" key="1">
    <citation type="submission" date="2018-11" db="EMBL/GenBank/DDBJ databases">
        <title>Genomic Encyclopedia of Type Strains, Phase IV (KMG-IV): sequencing the most valuable type-strain genomes for metagenomic binning, comparative biology and taxonomic classification.</title>
        <authorList>
            <person name="Goeker M."/>
        </authorList>
    </citation>
    <scope>NUCLEOTIDE SEQUENCE [LARGE SCALE GENOMIC DNA]</scope>
    <source>
        <strain evidence="2 3">DSM 26537</strain>
    </source>
</reference>
<dbReference type="CDD" id="cd07432">
    <property type="entry name" value="PHP_HisPPase"/>
    <property type="match status" value="1"/>
</dbReference>
<dbReference type="Gene3D" id="3.20.20.140">
    <property type="entry name" value="Metal-dependent hydrolases"/>
    <property type="match status" value="1"/>
</dbReference>
<dbReference type="InterPro" id="IPR003141">
    <property type="entry name" value="Pol/His_phosphatase_N"/>
</dbReference>
<dbReference type="InterPro" id="IPR016195">
    <property type="entry name" value="Pol/histidinol_Pase-like"/>
</dbReference>
<organism evidence="2 3">
    <name type="scientific">Mobilisporobacter senegalensis</name>
    <dbReference type="NCBI Taxonomy" id="1329262"/>
    <lineage>
        <taxon>Bacteria</taxon>
        <taxon>Bacillati</taxon>
        <taxon>Bacillota</taxon>
        <taxon>Clostridia</taxon>
        <taxon>Lachnospirales</taxon>
        <taxon>Lachnospiraceae</taxon>
        <taxon>Mobilisporobacter</taxon>
    </lineage>
</organism>
<protein>
    <recommendedName>
        <fullName evidence="1">Polymerase/histidinol phosphatase N-terminal domain-containing protein</fullName>
    </recommendedName>
</protein>
<dbReference type="OrthoDB" id="9791620at2"/>
<gene>
    <name evidence="2" type="ORF">EDD66_101548</name>
</gene>
<keyword evidence="3" id="KW-1185">Reference proteome</keyword>
<dbReference type="AlphaFoldDB" id="A0A3N1Y3R3"/>
<name>A0A3N1Y3R3_9FIRM</name>
<sequence length="236" mass="26839">MISLSYDFHIHSCLSPCGDDDMTPANIVGMAVVKELDVIALTDHNSCKNCPAFLKIAKEHGIIAIPGMELCTAEEVHVVCLFQNLDDAMNFDEYIYKQLIYIPNEEAIFGKQQIYDEKDNVIGNEPNLLINATNIPFHHVYDLVKKFHGIMIPAHIDKNANSLLSNLGFVPPESKFTCFELKDMGKLHHLRKVNPYLENCKIITNSDAHYLEHISEPVNYIYSKSRDIKDIFDTLK</sequence>
<feature type="domain" description="Polymerase/histidinol phosphatase N-terminal" evidence="1">
    <location>
        <begin position="6"/>
        <end position="74"/>
    </location>
</feature>
<evidence type="ECO:0000259" key="1">
    <source>
        <dbReference type="SMART" id="SM00481"/>
    </source>
</evidence>
<dbReference type="EMBL" id="RJVG01000001">
    <property type="protein sequence ID" value="ROR31927.1"/>
    <property type="molecule type" value="Genomic_DNA"/>
</dbReference>
<dbReference type="GO" id="GO:0004534">
    <property type="term" value="F:5'-3' RNA exonuclease activity"/>
    <property type="evidence" value="ECO:0007669"/>
    <property type="project" value="TreeGrafter"/>
</dbReference>
<dbReference type="PANTHER" id="PTHR42924">
    <property type="entry name" value="EXONUCLEASE"/>
    <property type="match status" value="1"/>
</dbReference>
<dbReference type="SUPFAM" id="SSF89550">
    <property type="entry name" value="PHP domain-like"/>
    <property type="match status" value="1"/>
</dbReference>
<accession>A0A3N1Y3R3</accession>
<evidence type="ECO:0000313" key="3">
    <source>
        <dbReference type="Proteomes" id="UP000273083"/>
    </source>
</evidence>
<dbReference type="Pfam" id="PF02811">
    <property type="entry name" value="PHP"/>
    <property type="match status" value="1"/>
</dbReference>
<evidence type="ECO:0000313" key="2">
    <source>
        <dbReference type="EMBL" id="ROR31927.1"/>
    </source>
</evidence>
<comment type="caution">
    <text evidence="2">The sequence shown here is derived from an EMBL/GenBank/DDBJ whole genome shotgun (WGS) entry which is preliminary data.</text>
</comment>
<dbReference type="GO" id="GO:0035312">
    <property type="term" value="F:5'-3' DNA exonuclease activity"/>
    <property type="evidence" value="ECO:0007669"/>
    <property type="project" value="TreeGrafter"/>
</dbReference>
<proteinExistence type="predicted"/>
<dbReference type="InterPro" id="IPR052018">
    <property type="entry name" value="PHP_domain"/>
</dbReference>